<sequence length="66" mass="7347">MCAQNRFCIAIHCAFNLAAAWPNIIFNDDSTGWDTGHPLVEAGVDILQFSGTLAIYEIKLWFSLIC</sequence>
<proteinExistence type="predicted"/>
<name>A0A2X0QUA9_9PROT</name>
<dbReference type="EMBL" id="LS423452">
    <property type="protein sequence ID" value="SPS05380.1"/>
    <property type="molecule type" value="Genomic_DNA"/>
</dbReference>
<protein>
    <submittedName>
        <fullName evidence="1">Uncharacterized protein</fullName>
    </submittedName>
</protein>
<accession>A0A2X0QUA9</accession>
<gene>
    <name evidence="1" type="ORF">NITFAB_0970</name>
</gene>
<organism evidence="1">
    <name type="scientific">Candidatus Nitrotoga fabula</name>
    <dbReference type="NCBI Taxonomy" id="2182327"/>
    <lineage>
        <taxon>Bacteria</taxon>
        <taxon>Pseudomonadati</taxon>
        <taxon>Pseudomonadota</taxon>
        <taxon>Betaproteobacteria</taxon>
        <taxon>Nitrosomonadales</taxon>
        <taxon>Gallionellaceae</taxon>
        <taxon>Candidatus Nitrotoga</taxon>
    </lineage>
</organism>
<evidence type="ECO:0000313" key="1">
    <source>
        <dbReference type="EMBL" id="SPS05380.1"/>
    </source>
</evidence>
<dbReference type="AlphaFoldDB" id="A0A2X0QUA9"/>
<reference evidence="1" key="1">
    <citation type="submission" date="2018-05" db="EMBL/GenBank/DDBJ databases">
        <authorList>
            <person name="Lanie J.A."/>
            <person name="Ng W.-L."/>
            <person name="Kazmierczak K.M."/>
            <person name="Andrzejewski T.M."/>
            <person name="Davidsen T.M."/>
            <person name="Wayne K.J."/>
            <person name="Tettelin H."/>
            <person name="Glass J.I."/>
            <person name="Rusch D."/>
            <person name="Podicherti R."/>
            <person name="Tsui H.-C.T."/>
            <person name="Winkler M.E."/>
        </authorList>
    </citation>
    <scope>NUCLEOTIDE SEQUENCE</scope>
    <source>
        <strain evidence="1">KNB</strain>
    </source>
</reference>